<evidence type="ECO:0000313" key="5">
    <source>
        <dbReference type="EMBL" id="TNJ67495.1"/>
    </source>
</evidence>
<dbReference type="PANTHER" id="PTHR10003">
    <property type="entry name" value="SUPEROXIDE DISMUTASE CU-ZN -RELATED"/>
    <property type="match status" value="1"/>
</dbReference>
<keyword evidence="3" id="KW-0560">Oxidoreductase</keyword>
<dbReference type="PROSITE" id="PS00332">
    <property type="entry name" value="SOD_CU_ZN_2"/>
    <property type="match status" value="1"/>
</dbReference>
<comment type="caution">
    <text evidence="5">The sequence shown here is derived from an EMBL/GenBank/DDBJ whole genome shotgun (WGS) entry which is preliminary data.</text>
</comment>
<dbReference type="Pfam" id="PF00080">
    <property type="entry name" value="Sod_Cu"/>
    <property type="match status" value="1"/>
</dbReference>
<dbReference type="GO" id="GO:0004784">
    <property type="term" value="F:superoxide dismutase activity"/>
    <property type="evidence" value="ECO:0007669"/>
    <property type="project" value="UniProtKB-EC"/>
</dbReference>
<dbReference type="AlphaFoldDB" id="A0A5C4TEZ0"/>
<reference evidence="5 6" key="1">
    <citation type="submission" date="2019-05" db="EMBL/GenBank/DDBJ databases">
        <title>We sequenced the genome of Paenibacillus hemerocallicola KCTC 33185 for further insight into its adaptation and study the phylogeny of Paenibacillus.</title>
        <authorList>
            <person name="Narsing Rao M.P."/>
        </authorList>
    </citation>
    <scope>NUCLEOTIDE SEQUENCE [LARGE SCALE GENOMIC DNA]</scope>
    <source>
        <strain evidence="5 6">KCTC 33185</strain>
    </source>
</reference>
<dbReference type="SUPFAM" id="SSF49329">
    <property type="entry name" value="Cu,Zn superoxide dismutase-like"/>
    <property type="match status" value="1"/>
</dbReference>
<keyword evidence="3" id="KW-0862">Zinc</keyword>
<feature type="domain" description="Superoxide dismutase copper/zinc binding" evidence="4">
    <location>
        <begin position="52"/>
        <end position="183"/>
    </location>
</feature>
<keyword evidence="3" id="KW-0479">Metal-binding</keyword>
<organism evidence="5 6">
    <name type="scientific">Paenibacillus hemerocallicola</name>
    <dbReference type="NCBI Taxonomy" id="1172614"/>
    <lineage>
        <taxon>Bacteria</taxon>
        <taxon>Bacillati</taxon>
        <taxon>Bacillota</taxon>
        <taxon>Bacilli</taxon>
        <taxon>Bacillales</taxon>
        <taxon>Paenibacillaceae</taxon>
        <taxon>Paenibacillus</taxon>
    </lineage>
</organism>
<keyword evidence="3" id="KW-0186">Copper</keyword>
<evidence type="ECO:0000256" key="2">
    <source>
        <dbReference type="ARBA" id="ARBA00024900"/>
    </source>
</evidence>
<accession>A0A5C4TEZ0</accession>
<dbReference type="InterPro" id="IPR001424">
    <property type="entry name" value="SOD_Cu_Zn_dom"/>
</dbReference>
<comment type="cofactor">
    <cofactor evidence="3">
        <name>Cu cation</name>
        <dbReference type="ChEBI" id="CHEBI:23378"/>
    </cofactor>
    <text evidence="3">Binds 1 copper ion per subunit.</text>
</comment>
<protein>
    <recommendedName>
        <fullName evidence="3">Superoxide dismutase [Cu-Zn]</fullName>
        <ecNumber evidence="3">1.15.1.1</ecNumber>
    </recommendedName>
</protein>
<dbReference type="GO" id="GO:0005507">
    <property type="term" value="F:copper ion binding"/>
    <property type="evidence" value="ECO:0007669"/>
    <property type="project" value="InterPro"/>
</dbReference>
<gene>
    <name evidence="5" type="ORF">FE784_03680</name>
</gene>
<keyword evidence="6" id="KW-1185">Reference proteome</keyword>
<sequence>MNGKQYGLLSLGLLMLAATGCDSKPVSGPAAAESTESMVRATVVNAEGKPIGGATFTQEAGGVRVRLDVTGIPQGVHGFHFHDTGKCDAPDFTSAGPHLNPQGKKHGLLSMEGPHAGDLPNVTVGADGAAKADWLASGVTLAKGKPNSLRKEGGTAIVIHEKADDGMTDPAGNSGTRIACGVIR</sequence>
<evidence type="ECO:0000313" key="6">
    <source>
        <dbReference type="Proteomes" id="UP000307943"/>
    </source>
</evidence>
<dbReference type="EC" id="1.15.1.1" evidence="3"/>
<comment type="function">
    <text evidence="2">Destroys radicals which are normally produced within the cells and which are toxic to biological systems. May play a role in favoring mycobacterial survival in phagocytes.</text>
</comment>
<dbReference type="RefSeq" id="WP_139600783.1">
    <property type="nucleotide sequence ID" value="NZ_VDCQ01000004.1"/>
</dbReference>
<dbReference type="InterPro" id="IPR024134">
    <property type="entry name" value="SOD_Cu/Zn_/chaperone"/>
</dbReference>
<dbReference type="Proteomes" id="UP000307943">
    <property type="component" value="Unassembled WGS sequence"/>
</dbReference>
<evidence type="ECO:0000256" key="1">
    <source>
        <dbReference type="ARBA" id="ARBA00010457"/>
    </source>
</evidence>
<dbReference type="InterPro" id="IPR018152">
    <property type="entry name" value="SOD_Cu/Zn_BS"/>
</dbReference>
<comment type="similarity">
    <text evidence="1 3">Belongs to the Cu-Zn superoxide dismutase family.</text>
</comment>
<dbReference type="CDD" id="cd00305">
    <property type="entry name" value="Cu-Zn_Superoxide_Dismutase"/>
    <property type="match status" value="1"/>
</dbReference>
<dbReference type="OrthoDB" id="9792957at2"/>
<name>A0A5C4TEZ0_9BACL</name>
<dbReference type="EMBL" id="VDCQ01000004">
    <property type="protein sequence ID" value="TNJ67495.1"/>
    <property type="molecule type" value="Genomic_DNA"/>
</dbReference>
<evidence type="ECO:0000256" key="3">
    <source>
        <dbReference type="RuleBase" id="RU000393"/>
    </source>
</evidence>
<evidence type="ECO:0000259" key="4">
    <source>
        <dbReference type="Pfam" id="PF00080"/>
    </source>
</evidence>
<comment type="cofactor">
    <cofactor evidence="3">
        <name>Zn(2+)</name>
        <dbReference type="ChEBI" id="CHEBI:29105"/>
    </cofactor>
    <text evidence="3">Binds 1 zinc ion per subunit.</text>
</comment>
<dbReference type="PROSITE" id="PS51257">
    <property type="entry name" value="PROKAR_LIPOPROTEIN"/>
    <property type="match status" value="1"/>
</dbReference>
<comment type="catalytic activity">
    <reaction evidence="3">
        <text>2 superoxide + 2 H(+) = H2O2 + O2</text>
        <dbReference type="Rhea" id="RHEA:20696"/>
        <dbReference type="ChEBI" id="CHEBI:15378"/>
        <dbReference type="ChEBI" id="CHEBI:15379"/>
        <dbReference type="ChEBI" id="CHEBI:16240"/>
        <dbReference type="ChEBI" id="CHEBI:18421"/>
        <dbReference type="EC" id="1.15.1.1"/>
    </reaction>
</comment>
<dbReference type="Gene3D" id="2.60.40.200">
    <property type="entry name" value="Superoxide dismutase, copper/zinc binding domain"/>
    <property type="match status" value="1"/>
</dbReference>
<dbReference type="InterPro" id="IPR036423">
    <property type="entry name" value="SOD-like_Cu/Zn_dom_sf"/>
</dbReference>
<proteinExistence type="inferred from homology"/>